<proteinExistence type="predicted"/>
<gene>
    <name evidence="1" type="ORF">BCR44DRAFT_294840</name>
</gene>
<sequence length="83" mass="9513">MLDNGNYEAWFFHFVLLNLPPEIRVKEEYAPIFSFIPGPNKPSPTCFWQCMSAMVDVLKSLEQGSLSKDSQLTFLNLKRTATL</sequence>
<accession>A0A1Y2HPF9</accession>
<keyword evidence="2" id="KW-1185">Reference proteome</keyword>
<reference evidence="1 2" key="1">
    <citation type="submission" date="2016-07" db="EMBL/GenBank/DDBJ databases">
        <title>Pervasive Adenine N6-methylation of Active Genes in Fungi.</title>
        <authorList>
            <consortium name="DOE Joint Genome Institute"/>
            <person name="Mondo S.J."/>
            <person name="Dannebaum R.O."/>
            <person name="Kuo R.C."/>
            <person name="Labutti K."/>
            <person name="Haridas S."/>
            <person name="Kuo A."/>
            <person name="Salamov A."/>
            <person name="Ahrendt S.R."/>
            <person name="Lipzen A."/>
            <person name="Sullivan W."/>
            <person name="Andreopoulos W.B."/>
            <person name="Clum A."/>
            <person name="Lindquist E."/>
            <person name="Daum C."/>
            <person name="Ramamoorthy G.K."/>
            <person name="Gryganskyi A."/>
            <person name="Culley D."/>
            <person name="Magnuson J.K."/>
            <person name="James T.Y."/>
            <person name="O'Malley M.A."/>
            <person name="Stajich J.E."/>
            <person name="Spatafora J.W."/>
            <person name="Visel A."/>
            <person name="Grigoriev I.V."/>
        </authorList>
    </citation>
    <scope>NUCLEOTIDE SEQUENCE [LARGE SCALE GENOMIC DNA]</scope>
    <source>
        <strain evidence="1 2">PL171</strain>
    </source>
</reference>
<name>A0A1Y2HPF9_9FUNG</name>
<dbReference type="AlphaFoldDB" id="A0A1Y2HPF9"/>
<evidence type="ECO:0000313" key="1">
    <source>
        <dbReference type="EMBL" id="ORZ36488.1"/>
    </source>
</evidence>
<organism evidence="1 2">
    <name type="scientific">Catenaria anguillulae PL171</name>
    <dbReference type="NCBI Taxonomy" id="765915"/>
    <lineage>
        <taxon>Eukaryota</taxon>
        <taxon>Fungi</taxon>
        <taxon>Fungi incertae sedis</taxon>
        <taxon>Blastocladiomycota</taxon>
        <taxon>Blastocladiomycetes</taxon>
        <taxon>Blastocladiales</taxon>
        <taxon>Catenariaceae</taxon>
        <taxon>Catenaria</taxon>
    </lineage>
</organism>
<dbReference type="EMBL" id="MCFL01000017">
    <property type="protein sequence ID" value="ORZ36488.1"/>
    <property type="molecule type" value="Genomic_DNA"/>
</dbReference>
<dbReference type="OrthoDB" id="3261594at2759"/>
<dbReference type="Proteomes" id="UP000193411">
    <property type="component" value="Unassembled WGS sequence"/>
</dbReference>
<comment type="caution">
    <text evidence="1">The sequence shown here is derived from an EMBL/GenBank/DDBJ whole genome shotgun (WGS) entry which is preliminary data.</text>
</comment>
<evidence type="ECO:0000313" key="2">
    <source>
        <dbReference type="Proteomes" id="UP000193411"/>
    </source>
</evidence>
<protein>
    <submittedName>
        <fullName evidence="1">Uncharacterized protein</fullName>
    </submittedName>
</protein>